<keyword evidence="8" id="KW-1185">Reference proteome</keyword>
<dbReference type="Proteomes" id="UP000094412">
    <property type="component" value="Unassembled WGS sequence"/>
</dbReference>
<dbReference type="Pfam" id="PF08100">
    <property type="entry name" value="Dimerisation"/>
    <property type="match status" value="1"/>
</dbReference>
<comment type="caution">
    <text evidence="7">The sequence shown here is derived from an EMBL/GenBank/DDBJ whole genome shotgun (WGS) entry which is preliminary data.</text>
</comment>
<feature type="active site" description="Proton acceptor" evidence="4">
    <location>
        <position position="238"/>
    </location>
</feature>
<name>A0A1C2E1C2_9HYPH</name>
<feature type="domain" description="O-methyltransferase C-terminal" evidence="5">
    <location>
        <begin position="103"/>
        <end position="310"/>
    </location>
</feature>
<evidence type="ECO:0008006" key="9">
    <source>
        <dbReference type="Google" id="ProtNLM"/>
    </source>
</evidence>
<dbReference type="InterPro" id="IPR012967">
    <property type="entry name" value="COMT_dimerisation"/>
</dbReference>
<gene>
    <name evidence="7" type="ORF">QV13_08345</name>
</gene>
<dbReference type="PROSITE" id="PS51683">
    <property type="entry name" value="SAM_OMT_II"/>
    <property type="match status" value="1"/>
</dbReference>
<dbReference type="InterPro" id="IPR036390">
    <property type="entry name" value="WH_DNA-bd_sf"/>
</dbReference>
<dbReference type="PIRSF" id="PIRSF005739">
    <property type="entry name" value="O-mtase"/>
    <property type="match status" value="1"/>
</dbReference>
<dbReference type="InterPro" id="IPR036388">
    <property type="entry name" value="WH-like_DNA-bd_sf"/>
</dbReference>
<dbReference type="AlphaFoldDB" id="A0A1C2E1C2"/>
<protein>
    <recommendedName>
        <fullName evidence="9">Methyltransferase</fullName>
    </recommendedName>
</protein>
<dbReference type="PANTHER" id="PTHR43712:SF2">
    <property type="entry name" value="O-METHYLTRANSFERASE CICE"/>
    <property type="match status" value="1"/>
</dbReference>
<evidence type="ECO:0000313" key="8">
    <source>
        <dbReference type="Proteomes" id="UP000094412"/>
    </source>
</evidence>
<dbReference type="CDD" id="cd02440">
    <property type="entry name" value="AdoMet_MTases"/>
    <property type="match status" value="1"/>
</dbReference>
<evidence type="ECO:0000259" key="5">
    <source>
        <dbReference type="Pfam" id="PF00891"/>
    </source>
</evidence>
<dbReference type="Gene3D" id="3.40.50.150">
    <property type="entry name" value="Vaccinia Virus protein VP39"/>
    <property type="match status" value="1"/>
</dbReference>
<dbReference type="SUPFAM" id="SSF53335">
    <property type="entry name" value="S-adenosyl-L-methionine-dependent methyltransferases"/>
    <property type="match status" value="1"/>
</dbReference>
<evidence type="ECO:0000256" key="1">
    <source>
        <dbReference type="ARBA" id="ARBA00022603"/>
    </source>
</evidence>
<dbReference type="InterPro" id="IPR016461">
    <property type="entry name" value="COMT-like"/>
</dbReference>
<evidence type="ECO:0000259" key="6">
    <source>
        <dbReference type="Pfam" id="PF08100"/>
    </source>
</evidence>
<dbReference type="STRING" id="1566387.QV13_08345"/>
<dbReference type="Gene3D" id="1.10.287.1350">
    <property type="match status" value="1"/>
</dbReference>
<dbReference type="EMBL" id="MDEO01000029">
    <property type="protein sequence ID" value="OCX20807.1"/>
    <property type="molecule type" value="Genomic_DNA"/>
</dbReference>
<dbReference type="GO" id="GO:0008171">
    <property type="term" value="F:O-methyltransferase activity"/>
    <property type="evidence" value="ECO:0007669"/>
    <property type="project" value="InterPro"/>
</dbReference>
<reference evidence="7 8" key="1">
    <citation type="submission" date="2016-08" db="EMBL/GenBank/DDBJ databases">
        <title>Whole genome sequence of Mesorhizobium sp. strain UASWS1009 isolated from industrial sewage.</title>
        <authorList>
            <person name="Crovadore J."/>
            <person name="Calmin G."/>
            <person name="Chablais R."/>
            <person name="Cochard B."/>
            <person name="Lefort F."/>
        </authorList>
    </citation>
    <scope>NUCLEOTIDE SEQUENCE [LARGE SCALE GENOMIC DNA]</scope>
    <source>
        <strain evidence="7 8">UASWS1009</strain>
    </source>
</reference>
<accession>A0A1C2E1C2</accession>
<evidence type="ECO:0000313" key="7">
    <source>
        <dbReference type="EMBL" id="OCX20807.1"/>
    </source>
</evidence>
<sequence>MTLLYMAAGGWIGQAVHVAAKLGIADVLEGGPKTPSEIATVTGAHPEALHRLLRMLAGLGVFAEDTEGRFGLTPLADGLRSTAPVSLRAFAVMLGDEMLWRPWGELLHAVQTGEAAFPYVFGAGLYDYLSTHPEAAAIFDAAITDRARQENKVVVDAYDWWPDTIVDVGGGQGSLLTAILAHAPNARGVLFETPHVAESAKTMIERAGLATRCSVVGGDFFRSVPARGDLYLMRRVMHGWGDQDAIAILRNCRKAIGQNGRLLIIEHILAPGNAPSWGKMLDVQQLVLTNGGRERSEEEYASLLTAAGFKLRRVILTSSTASLIEAFPVAESS</sequence>
<keyword evidence="2" id="KW-0808">Transferase</keyword>
<dbReference type="PANTHER" id="PTHR43712">
    <property type="entry name" value="PUTATIVE (AFU_ORTHOLOGUE AFUA_4G14580)-RELATED"/>
    <property type="match status" value="1"/>
</dbReference>
<dbReference type="InterPro" id="IPR001077">
    <property type="entry name" value="COMT_C"/>
</dbReference>
<dbReference type="Gene3D" id="1.10.10.10">
    <property type="entry name" value="Winged helix-like DNA-binding domain superfamily/Winged helix DNA-binding domain"/>
    <property type="match status" value="1"/>
</dbReference>
<organism evidence="7 8">
    <name type="scientific">Mesorhizobium hungaricum</name>
    <dbReference type="NCBI Taxonomy" id="1566387"/>
    <lineage>
        <taxon>Bacteria</taxon>
        <taxon>Pseudomonadati</taxon>
        <taxon>Pseudomonadota</taxon>
        <taxon>Alphaproteobacteria</taxon>
        <taxon>Hyphomicrobiales</taxon>
        <taxon>Phyllobacteriaceae</taxon>
        <taxon>Mesorhizobium</taxon>
    </lineage>
</organism>
<proteinExistence type="predicted"/>
<feature type="domain" description="O-methyltransferase dimerisation" evidence="6">
    <location>
        <begin position="9"/>
        <end position="77"/>
    </location>
</feature>
<evidence type="ECO:0000256" key="3">
    <source>
        <dbReference type="ARBA" id="ARBA00022691"/>
    </source>
</evidence>
<keyword evidence="1" id="KW-0489">Methyltransferase</keyword>
<dbReference type="GO" id="GO:0046983">
    <property type="term" value="F:protein dimerization activity"/>
    <property type="evidence" value="ECO:0007669"/>
    <property type="project" value="InterPro"/>
</dbReference>
<dbReference type="SUPFAM" id="SSF46785">
    <property type="entry name" value="Winged helix' DNA-binding domain"/>
    <property type="match status" value="1"/>
</dbReference>
<evidence type="ECO:0000256" key="2">
    <source>
        <dbReference type="ARBA" id="ARBA00022679"/>
    </source>
</evidence>
<dbReference type="InterPro" id="IPR029063">
    <property type="entry name" value="SAM-dependent_MTases_sf"/>
</dbReference>
<evidence type="ECO:0000256" key="4">
    <source>
        <dbReference type="PIRSR" id="PIRSR005739-1"/>
    </source>
</evidence>
<dbReference type="GO" id="GO:0032259">
    <property type="term" value="P:methylation"/>
    <property type="evidence" value="ECO:0007669"/>
    <property type="project" value="UniProtKB-KW"/>
</dbReference>
<keyword evidence="3" id="KW-0949">S-adenosyl-L-methionine</keyword>
<dbReference type="Pfam" id="PF00891">
    <property type="entry name" value="Methyltransf_2"/>
    <property type="match status" value="1"/>
</dbReference>